<evidence type="ECO:0000313" key="1">
    <source>
        <dbReference type="EMBL" id="SFE37094.1"/>
    </source>
</evidence>
<accession>A0A1I1ZZ37</accession>
<dbReference type="EMBL" id="FONH01000002">
    <property type="protein sequence ID" value="SFE37094.1"/>
    <property type="molecule type" value="Genomic_DNA"/>
</dbReference>
<gene>
    <name evidence="1" type="ORF">SAMN02799615_00869</name>
</gene>
<dbReference type="STRING" id="500610.SAMN02799615_00869"/>
<proteinExistence type="predicted"/>
<organism evidence="1 2">
    <name type="scientific">Dyella marensis</name>
    <dbReference type="NCBI Taxonomy" id="500610"/>
    <lineage>
        <taxon>Bacteria</taxon>
        <taxon>Pseudomonadati</taxon>
        <taxon>Pseudomonadota</taxon>
        <taxon>Gammaproteobacteria</taxon>
        <taxon>Lysobacterales</taxon>
        <taxon>Rhodanobacteraceae</taxon>
        <taxon>Dyella</taxon>
    </lineage>
</organism>
<name>A0A1I1ZZ37_9GAMM</name>
<evidence type="ECO:0000313" key="2">
    <source>
        <dbReference type="Proteomes" id="UP000199477"/>
    </source>
</evidence>
<dbReference type="Proteomes" id="UP000199477">
    <property type="component" value="Unassembled WGS sequence"/>
</dbReference>
<protein>
    <submittedName>
        <fullName evidence="1">Uncharacterized protein</fullName>
    </submittedName>
</protein>
<keyword evidence="2" id="KW-1185">Reference proteome</keyword>
<sequence>MTNVTFPIRPQVARDPDGRITIYVGGSYQTMEIDVAMAMHRAMGEVLAISGCRVLTCVYCGKEYPQGTPAAGNAVLTDHIKVCEKHPLRKAEAKIARLRSALMGFMGVSSVKDLRKLEAGINLLPVSKEDRAIALAAIQELLDVADEEAVGDMALKAKRIEFLASLQSNHFYLTRNAEQAPNYQTASKWIEEERQDFDDVPAEELQRMKDADTIWCLHVYPDTPIGFWRIYGATIESVIDRAMAMLADEGGQ</sequence>
<dbReference type="AlphaFoldDB" id="A0A1I1ZZ37"/>
<reference evidence="2" key="1">
    <citation type="submission" date="2016-10" db="EMBL/GenBank/DDBJ databases">
        <authorList>
            <person name="Varghese N."/>
            <person name="Submissions S."/>
        </authorList>
    </citation>
    <scope>NUCLEOTIDE SEQUENCE [LARGE SCALE GENOMIC DNA]</scope>
    <source>
        <strain evidence="2">UNC178MFTsu3.1</strain>
    </source>
</reference>
<dbReference type="RefSeq" id="WP_026636548.1">
    <property type="nucleotide sequence ID" value="NZ_FONH01000002.1"/>
</dbReference>